<reference evidence="1" key="1">
    <citation type="journal article" date="2021" name="PeerJ">
        <title>Extensive microbial diversity within the chicken gut microbiome revealed by metagenomics and culture.</title>
        <authorList>
            <person name="Gilroy R."/>
            <person name="Ravi A."/>
            <person name="Getino M."/>
            <person name="Pursley I."/>
            <person name="Horton D.L."/>
            <person name="Alikhan N.F."/>
            <person name="Baker D."/>
            <person name="Gharbi K."/>
            <person name="Hall N."/>
            <person name="Watson M."/>
            <person name="Adriaenssens E.M."/>
            <person name="Foster-Nyarko E."/>
            <person name="Jarju S."/>
            <person name="Secka A."/>
            <person name="Antonio M."/>
            <person name="Oren A."/>
            <person name="Chaudhuri R.R."/>
            <person name="La Ragione R."/>
            <person name="Hildebrand F."/>
            <person name="Pallen M.J."/>
        </authorList>
    </citation>
    <scope>NUCLEOTIDE SEQUENCE</scope>
    <source>
        <strain evidence="1">CHK169-4300</strain>
    </source>
</reference>
<name>A0A9D2JXW5_9LACT</name>
<gene>
    <name evidence="1" type="ORF">H9808_02760</name>
</gene>
<accession>A0A9D2JXW5</accession>
<dbReference type="PANTHER" id="PTHR28055">
    <property type="entry name" value="ALTERED INHERITANCE OF MITOCHONDRIA PROTEIN 41, MITOCHONDRIAL"/>
    <property type="match status" value="1"/>
</dbReference>
<dbReference type="Proteomes" id="UP000824106">
    <property type="component" value="Unassembled WGS sequence"/>
</dbReference>
<evidence type="ECO:0000313" key="2">
    <source>
        <dbReference type="Proteomes" id="UP000824106"/>
    </source>
</evidence>
<dbReference type="InterPro" id="IPR019004">
    <property type="entry name" value="YqeY/Aim41"/>
</dbReference>
<dbReference type="Gene3D" id="1.10.10.410">
    <property type="match status" value="1"/>
</dbReference>
<dbReference type="Pfam" id="PF09424">
    <property type="entry name" value="YqeY"/>
    <property type="match status" value="1"/>
</dbReference>
<dbReference type="AlphaFoldDB" id="A0A9D2JXW5"/>
<comment type="caution">
    <text evidence="1">The sequence shown here is derived from an EMBL/GenBank/DDBJ whole genome shotgun (WGS) entry which is preliminary data.</text>
</comment>
<dbReference type="EMBL" id="DXAZ01000037">
    <property type="protein sequence ID" value="HIZ70672.1"/>
    <property type="molecule type" value="Genomic_DNA"/>
</dbReference>
<dbReference type="GO" id="GO:0016884">
    <property type="term" value="F:carbon-nitrogen ligase activity, with glutamine as amido-N-donor"/>
    <property type="evidence" value="ECO:0007669"/>
    <property type="project" value="InterPro"/>
</dbReference>
<dbReference type="Gene3D" id="1.10.1510.10">
    <property type="entry name" value="Uncharacterised protein YqeY/AIM41 PF09424, N-terminal domain"/>
    <property type="match status" value="1"/>
</dbReference>
<dbReference type="InterPro" id="IPR003789">
    <property type="entry name" value="Asn/Gln_tRNA_amidoTrase-B-like"/>
</dbReference>
<organism evidence="1 2">
    <name type="scientific">Candidatus Atopostipes pullistercoris</name>
    <dbReference type="NCBI Taxonomy" id="2838467"/>
    <lineage>
        <taxon>Bacteria</taxon>
        <taxon>Bacillati</taxon>
        <taxon>Bacillota</taxon>
        <taxon>Bacilli</taxon>
        <taxon>Lactobacillales</taxon>
        <taxon>Carnobacteriaceae</taxon>
        <taxon>Atopostipes</taxon>
    </lineage>
</organism>
<protein>
    <submittedName>
        <fullName evidence="1">GatB/YqeY domain-containing protein</fullName>
    </submittedName>
</protein>
<dbReference type="InterPro" id="IPR023168">
    <property type="entry name" value="GatB_Yqey_C_2"/>
</dbReference>
<evidence type="ECO:0000313" key="1">
    <source>
        <dbReference type="EMBL" id="HIZ70672.1"/>
    </source>
</evidence>
<dbReference type="InterPro" id="IPR042184">
    <property type="entry name" value="YqeY/Aim41_N"/>
</dbReference>
<dbReference type="SUPFAM" id="SSF89095">
    <property type="entry name" value="GatB/YqeY motif"/>
    <property type="match status" value="1"/>
</dbReference>
<proteinExistence type="predicted"/>
<sequence length="149" mass="16959">MSILDQLNEDMKAAMKAKEKERLTTIRMVKAALQNEKIAKGRELTPDEEITILSREKKQRMDSYEEFSKAGREDLVEKLEKELEVVNQYLPEQLSDDEVRSIVKETIDEVGAESMKDMGKVMTNIMPKVAGAADGSKINQMVKEELSNH</sequence>
<dbReference type="PANTHER" id="PTHR28055:SF1">
    <property type="entry name" value="ALTERED INHERITANCE OF MITOCHONDRIA PROTEIN 41, MITOCHONDRIAL"/>
    <property type="match status" value="1"/>
</dbReference>
<reference evidence="1" key="2">
    <citation type="submission" date="2021-04" db="EMBL/GenBank/DDBJ databases">
        <authorList>
            <person name="Gilroy R."/>
        </authorList>
    </citation>
    <scope>NUCLEOTIDE SEQUENCE</scope>
    <source>
        <strain evidence="1">CHK169-4300</strain>
    </source>
</reference>